<sequence length="291" mass="31283">MVKKKSLKDQMQMVPDFDDNGLKDNEDDFMEIASAQGKSIGSSQGSVSKPKLKKLKTKGPINIPPGFGANQLPNFSGDSAKVSPLRQNNSHGGATHKRKGMPFVDLDPQQPVLSVAPLNSVPYTGPPLSPVQRDTDPTVTNEPALVFLPSRPYEEEWNNIIAATKRGVGLTGSAARGKVGAIIGLMNIGEGEETYLFRVSLPGVAADKSTFSCDIEPTGKVVIKGITSTGERIVRRHSQVFEMRTRNLCPPGHFSVSFELPGPVDEQRCTLSFGVDGILEGNVKKRALDGS</sequence>
<dbReference type="EMBL" id="WJXA01000005">
    <property type="protein sequence ID" value="KAF7143023.1"/>
    <property type="molecule type" value="Genomic_DNA"/>
</dbReference>
<accession>A0A834GW76</accession>
<evidence type="ECO:0000313" key="3">
    <source>
        <dbReference type="Proteomes" id="UP000626092"/>
    </source>
</evidence>
<keyword evidence="3" id="KW-1185">Reference proteome</keyword>
<dbReference type="Gene3D" id="2.60.40.790">
    <property type="match status" value="1"/>
</dbReference>
<protein>
    <recommendedName>
        <fullName evidence="4">SHSP domain-containing protein</fullName>
    </recommendedName>
</protein>
<proteinExistence type="predicted"/>
<dbReference type="Proteomes" id="UP000626092">
    <property type="component" value="Unassembled WGS sequence"/>
</dbReference>
<dbReference type="InterPro" id="IPR039321">
    <property type="entry name" value="IDM2/3-like"/>
</dbReference>
<dbReference type="FunFam" id="2.60.40.790:FF:000049">
    <property type="entry name" value="Increased DNA methylation 3"/>
    <property type="match status" value="1"/>
</dbReference>
<feature type="region of interest" description="Disordered" evidence="1">
    <location>
        <begin position="84"/>
        <end position="103"/>
    </location>
</feature>
<evidence type="ECO:0000256" key="1">
    <source>
        <dbReference type="SAM" id="MobiDB-lite"/>
    </source>
</evidence>
<dbReference type="PANTHER" id="PTHR34661">
    <property type="entry name" value="INCREASED DNA METHYLATION 3"/>
    <property type="match status" value="1"/>
</dbReference>
<gene>
    <name evidence="2" type="ORF">RHSIM_Rhsim05G0143300</name>
</gene>
<dbReference type="InterPro" id="IPR008978">
    <property type="entry name" value="HSP20-like_chaperone"/>
</dbReference>
<comment type="caution">
    <text evidence="2">The sequence shown here is derived from an EMBL/GenBank/DDBJ whole genome shotgun (WGS) entry which is preliminary data.</text>
</comment>
<dbReference type="CDD" id="cd06464">
    <property type="entry name" value="ACD_sHsps-like"/>
    <property type="match status" value="1"/>
</dbReference>
<dbReference type="GO" id="GO:0005634">
    <property type="term" value="C:nucleus"/>
    <property type="evidence" value="ECO:0007669"/>
    <property type="project" value="TreeGrafter"/>
</dbReference>
<organism evidence="2 3">
    <name type="scientific">Rhododendron simsii</name>
    <name type="common">Sims's rhododendron</name>
    <dbReference type="NCBI Taxonomy" id="118357"/>
    <lineage>
        <taxon>Eukaryota</taxon>
        <taxon>Viridiplantae</taxon>
        <taxon>Streptophyta</taxon>
        <taxon>Embryophyta</taxon>
        <taxon>Tracheophyta</taxon>
        <taxon>Spermatophyta</taxon>
        <taxon>Magnoliopsida</taxon>
        <taxon>eudicotyledons</taxon>
        <taxon>Gunneridae</taxon>
        <taxon>Pentapetalae</taxon>
        <taxon>asterids</taxon>
        <taxon>Ericales</taxon>
        <taxon>Ericaceae</taxon>
        <taxon>Ericoideae</taxon>
        <taxon>Rhodoreae</taxon>
        <taxon>Rhododendron</taxon>
    </lineage>
</organism>
<dbReference type="OrthoDB" id="1512991at2759"/>
<feature type="region of interest" description="Disordered" evidence="1">
    <location>
        <begin position="56"/>
        <end position="76"/>
    </location>
</feature>
<reference evidence="2" key="1">
    <citation type="submission" date="2019-11" db="EMBL/GenBank/DDBJ databases">
        <authorList>
            <person name="Liu Y."/>
            <person name="Hou J."/>
            <person name="Li T.-Q."/>
            <person name="Guan C.-H."/>
            <person name="Wu X."/>
            <person name="Wu H.-Z."/>
            <person name="Ling F."/>
            <person name="Zhang R."/>
            <person name="Shi X.-G."/>
            <person name="Ren J.-P."/>
            <person name="Chen E.-F."/>
            <person name="Sun J.-M."/>
        </authorList>
    </citation>
    <scope>NUCLEOTIDE SEQUENCE</scope>
    <source>
        <strain evidence="2">Adult_tree_wgs_1</strain>
        <tissue evidence="2">Leaves</tissue>
    </source>
</reference>
<evidence type="ECO:0008006" key="4">
    <source>
        <dbReference type="Google" id="ProtNLM"/>
    </source>
</evidence>
<dbReference type="AlphaFoldDB" id="A0A834GW76"/>
<evidence type="ECO:0000313" key="2">
    <source>
        <dbReference type="EMBL" id="KAF7143023.1"/>
    </source>
</evidence>
<dbReference type="PANTHER" id="PTHR34661:SF8">
    <property type="entry name" value="ALPHA-CRYSTALLIN DOMAIN-CONTAINING PROTEIN 22.3"/>
    <property type="match status" value="1"/>
</dbReference>
<name>A0A834GW76_RHOSS</name>
<feature type="region of interest" description="Disordered" evidence="1">
    <location>
        <begin position="1"/>
        <end position="25"/>
    </location>
</feature>